<feature type="compositionally biased region" description="Low complexity" evidence="1">
    <location>
        <begin position="22"/>
        <end position="51"/>
    </location>
</feature>
<feature type="region of interest" description="Disordered" evidence="1">
    <location>
        <begin position="858"/>
        <end position="933"/>
    </location>
</feature>
<proteinExistence type="predicted"/>
<feature type="compositionally biased region" description="Pro residues" evidence="1">
    <location>
        <begin position="251"/>
        <end position="266"/>
    </location>
</feature>
<feature type="compositionally biased region" description="Low complexity" evidence="1">
    <location>
        <begin position="163"/>
        <end position="190"/>
    </location>
</feature>
<feature type="compositionally biased region" description="Pro residues" evidence="1">
    <location>
        <begin position="89"/>
        <end position="103"/>
    </location>
</feature>
<organism evidence="2 3">
    <name type="scientific">Caulochytrium protostelioides</name>
    <dbReference type="NCBI Taxonomy" id="1555241"/>
    <lineage>
        <taxon>Eukaryota</taxon>
        <taxon>Fungi</taxon>
        <taxon>Fungi incertae sedis</taxon>
        <taxon>Chytridiomycota</taxon>
        <taxon>Chytridiomycota incertae sedis</taxon>
        <taxon>Chytridiomycetes</taxon>
        <taxon>Caulochytriales</taxon>
        <taxon>Caulochytriaceae</taxon>
        <taxon>Caulochytrium</taxon>
    </lineage>
</organism>
<feature type="compositionally biased region" description="Low complexity" evidence="1">
    <location>
        <begin position="794"/>
        <end position="803"/>
    </location>
</feature>
<feature type="region of interest" description="Disordered" evidence="1">
    <location>
        <begin position="513"/>
        <end position="625"/>
    </location>
</feature>
<feature type="region of interest" description="Disordered" evidence="1">
    <location>
        <begin position="22"/>
        <end position="70"/>
    </location>
</feature>
<feature type="compositionally biased region" description="Basic residues" evidence="1">
    <location>
        <begin position="194"/>
        <end position="205"/>
    </location>
</feature>
<feature type="compositionally biased region" description="Low complexity" evidence="1">
    <location>
        <begin position="861"/>
        <end position="872"/>
    </location>
</feature>
<evidence type="ECO:0000313" key="2">
    <source>
        <dbReference type="EMBL" id="RKO98614.1"/>
    </source>
</evidence>
<reference evidence="3" key="1">
    <citation type="journal article" date="2018" name="Nat. Microbiol.">
        <title>Leveraging single-cell genomics to expand the fungal tree of life.</title>
        <authorList>
            <person name="Ahrendt S.R."/>
            <person name="Quandt C.A."/>
            <person name="Ciobanu D."/>
            <person name="Clum A."/>
            <person name="Salamov A."/>
            <person name="Andreopoulos B."/>
            <person name="Cheng J.F."/>
            <person name="Woyke T."/>
            <person name="Pelin A."/>
            <person name="Henrissat B."/>
            <person name="Reynolds N.K."/>
            <person name="Benny G.L."/>
            <person name="Smith M.E."/>
            <person name="James T.Y."/>
            <person name="Grigoriev I.V."/>
        </authorList>
    </citation>
    <scope>NUCLEOTIDE SEQUENCE [LARGE SCALE GENOMIC DNA]</scope>
    <source>
        <strain evidence="3">ATCC 52028</strain>
    </source>
</reference>
<feature type="compositionally biased region" description="Polar residues" evidence="1">
    <location>
        <begin position="539"/>
        <end position="575"/>
    </location>
</feature>
<feature type="region of interest" description="Disordered" evidence="1">
    <location>
        <begin position="680"/>
        <end position="707"/>
    </location>
</feature>
<evidence type="ECO:0000256" key="1">
    <source>
        <dbReference type="SAM" id="MobiDB-lite"/>
    </source>
</evidence>
<gene>
    <name evidence="2" type="ORF">CXG81DRAFT_28579</name>
</gene>
<feature type="region of interest" description="Disordered" evidence="1">
    <location>
        <begin position="227"/>
        <end position="314"/>
    </location>
</feature>
<name>A0A4P9WYR8_9FUNG</name>
<feature type="region of interest" description="Disordered" evidence="1">
    <location>
        <begin position="998"/>
        <end position="1035"/>
    </location>
</feature>
<feature type="compositionally biased region" description="Pro residues" evidence="1">
    <location>
        <begin position="599"/>
        <end position="618"/>
    </location>
</feature>
<feature type="region of interest" description="Disordered" evidence="1">
    <location>
        <begin position="722"/>
        <end position="820"/>
    </location>
</feature>
<dbReference type="Proteomes" id="UP000274922">
    <property type="component" value="Unassembled WGS sequence"/>
</dbReference>
<keyword evidence="3" id="KW-1185">Reference proteome</keyword>
<accession>A0A4P9WYR8</accession>
<dbReference type="EMBL" id="ML014392">
    <property type="protein sequence ID" value="RKO98614.1"/>
    <property type="molecule type" value="Genomic_DNA"/>
</dbReference>
<feature type="compositionally biased region" description="Basic residues" evidence="1">
    <location>
        <begin position="751"/>
        <end position="763"/>
    </location>
</feature>
<feature type="compositionally biased region" description="Low complexity" evidence="1">
    <location>
        <begin position="879"/>
        <end position="889"/>
    </location>
</feature>
<sequence>MTVTARRSPFPGAMTAAAVAAAAAATTALPPADSPASPTGTLLAAPASAAPVSPPAPPAPPAKTSKAKAGRMSALLRRLSLLPSGPHAPAAPPAAPPPLPPPSATDATGRRASVSSTDSGREPPTSAAARLDAHLFQAALTPVITITDAAGAGPTSPRLDPRSATTASAATSGTTGTSAAATAIPTATAPHGPGKSRVKAAKTSKAKPTLAKIQTAIAAASSLASASSFASGDPPAPVSCPAKPSRTPTAALPPSPPSPPSPPAEPPTTRTSHRRSSRLLPGKWRLATMFGQRRTPLSPIADVPAEDGGRSPVEPSGGDLDAAAFARAVGIAIAPDDEDTAVFPAPRVPDAPATAPAEAVVPACHAPVAPVATPCCCSASGSTGSRLHDGYGGGGGGGYGGQSAGLPGHPLALPSPPCPGSPAVSVRSHSAAFNDPRLQAAAAAAAAAGYVLALPNETPAYHHQDTASSYASLHRQNSGLLYRRSRSPAPSIAESGVSYGGLTGASFETASVLSTASSLDRPPGRPRGRPAALGGRPGSMSSRARLTTHARQNAGTAPSRHATTSSNRTVGSSHSRYGPKLDMSLFEPPPGHPTLAASYPPPPPPGAPPIHVPSPASTPTPTSIRRQSIQSPACLPLTFAERSLLAHVANATPGQRQRTHTYTPPPMASSPMPMHVYGGHPHSAHGPLRPGSLDRHHSSSSLSSSAFHAPVYPPARFDSPNPPFVGSAGSTLERNASPPPLPFLPLGHGYAHGHAHGHGHGHGSRAGTPVSATSHHDALPLQPGSTHGSHRSFRSFSSIHGGSDVSVDSAATGASARPRVETLSRGRFTLTREPSAHYTAGCNEMRFAAGGAGSRFRLTADDPTASDSAAGSPAPPAGHPEAVAAPAAALGGGDRLPPLPTSGLTAALHGRSQSSWAPRKFSVASESGSEHPSIADSGCVLSVCEDPASAMAHGAVYAAGGCGGAAPALALALTPGMHHPAPYPPPALRRSWSVAPLPLSPSSTPETAPVPNLKRGQTGAMMAPPAASWHHPAGP</sequence>
<feature type="compositionally biased region" description="Low complexity" evidence="1">
    <location>
        <begin position="998"/>
        <end position="1009"/>
    </location>
</feature>
<feature type="region of interest" description="Disordered" evidence="1">
    <location>
        <begin position="82"/>
        <end position="126"/>
    </location>
</feature>
<dbReference type="STRING" id="1555241.A0A4P9WYR8"/>
<protein>
    <submittedName>
        <fullName evidence="2">Uncharacterized protein</fullName>
    </submittedName>
</protein>
<evidence type="ECO:0000313" key="3">
    <source>
        <dbReference type="Proteomes" id="UP000274922"/>
    </source>
</evidence>
<feature type="compositionally biased region" description="Pro residues" evidence="1">
    <location>
        <begin position="52"/>
        <end position="61"/>
    </location>
</feature>
<feature type="region of interest" description="Disordered" evidence="1">
    <location>
        <begin position="149"/>
        <end position="208"/>
    </location>
</feature>
<dbReference type="AlphaFoldDB" id="A0A4P9WYR8"/>